<dbReference type="Pfam" id="PF09578">
    <property type="entry name" value="Spore_YabQ"/>
    <property type="match status" value="1"/>
</dbReference>
<protein>
    <submittedName>
        <fullName evidence="2">Spore cortex biosynthesis protein YabQ</fullName>
    </submittedName>
</protein>
<evidence type="ECO:0000256" key="1">
    <source>
        <dbReference type="SAM" id="Phobius"/>
    </source>
</evidence>
<sequence length="216" mass="26012">MTLTTQFYTMLAMVGMGALFGAMLDTYQRFLNRSARKKWLVFLNDFLFWILQALLIFYILFSVNFGEVRIYIFLALLCGFSAYQALLKRKYLHLLEIMIKLVVSIYNFNIKVLKKLVYSPIKWLVFLIVSLVFFIMKSLWSLILFIFKIIGFLVKLILKPFYWIGKLIWHFMPKNIKNIVEKLYNKWAGFFDPYVKIIKTSLKNKWNKWFQKKKKE</sequence>
<keyword evidence="1" id="KW-1133">Transmembrane helix</keyword>
<evidence type="ECO:0000313" key="3">
    <source>
        <dbReference type="Proteomes" id="UP001646157"/>
    </source>
</evidence>
<dbReference type="NCBIfam" id="TIGR02893">
    <property type="entry name" value="spore_yabQ"/>
    <property type="match status" value="1"/>
</dbReference>
<accession>A0ABS2NJZ9</accession>
<dbReference type="Proteomes" id="UP001646157">
    <property type="component" value="Unassembled WGS sequence"/>
</dbReference>
<feature type="transmembrane region" description="Helical" evidence="1">
    <location>
        <begin position="142"/>
        <end position="164"/>
    </location>
</feature>
<feature type="transmembrane region" description="Helical" evidence="1">
    <location>
        <begin position="39"/>
        <end position="62"/>
    </location>
</feature>
<feature type="transmembrane region" description="Helical" evidence="1">
    <location>
        <begin position="116"/>
        <end position="136"/>
    </location>
</feature>
<keyword evidence="3" id="KW-1185">Reference proteome</keyword>
<dbReference type="RefSeq" id="WP_205175794.1">
    <property type="nucleotide sequence ID" value="NZ_JAFBDZ010000008.1"/>
</dbReference>
<feature type="transmembrane region" description="Helical" evidence="1">
    <location>
        <begin position="6"/>
        <end position="27"/>
    </location>
</feature>
<proteinExistence type="predicted"/>
<reference evidence="2 3" key="1">
    <citation type="submission" date="2021-01" db="EMBL/GenBank/DDBJ databases">
        <title>Genomic Encyclopedia of Type Strains, Phase IV (KMG-IV): sequencing the most valuable type-strain genomes for metagenomic binning, comparative biology and taxonomic classification.</title>
        <authorList>
            <person name="Goeker M."/>
        </authorList>
    </citation>
    <scope>NUCLEOTIDE SEQUENCE [LARGE SCALE GENOMIC DNA]</scope>
    <source>
        <strain evidence="2 3">DSM 24834</strain>
    </source>
</reference>
<comment type="caution">
    <text evidence="2">The sequence shown here is derived from an EMBL/GenBank/DDBJ whole genome shotgun (WGS) entry which is preliminary data.</text>
</comment>
<keyword evidence="1" id="KW-0472">Membrane</keyword>
<evidence type="ECO:0000313" key="2">
    <source>
        <dbReference type="EMBL" id="MBM7588197.1"/>
    </source>
</evidence>
<feature type="transmembrane region" description="Helical" evidence="1">
    <location>
        <begin position="68"/>
        <end position="87"/>
    </location>
</feature>
<dbReference type="EMBL" id="JAFBDZ010000008">
    <property type="protein sequence ID" value="MBM7588197.1"/>
    <property type="molecule type" value="Genomic_DNA"/>
</dbReference>
<keyword evidence="1" id="KW-0812">Transmembrane</keyword>
<dbReference type="InterPro" id="IPR019074">
    <property type="entry name" value="YabQ"/>
</dbReference>
<name>A0ABS2NJZ9_9BACI</name>
<organism evidence="2 3">
    <name type="scientific">Rossellomorea pakistanensis</name>
    <dbReference type="NCBI Taxonomy" id="992288"/>
    <lineage>
        <taxon>Bacteria</taxon>
        <taxon>Bacillati</taxon>
        <taxon>Bacillota</taxon>
        <taxon>Bacilli</taxon>
        <taxon>Bacillales</taxon>
        <taxon>Bacillaceae</taxon>
        <taxon>Rossellomorea</taxon>
    </lineage>
</organism>
<gene>
    <name evidence="2" type="ORF">JOC86_004792</name>
</gene>